<dbReference type="Gene3D" id="3.30.750.24">
    <property type="entry name" value="STAS domain"/>
    <property type="match status" value="1"/>
</dbReference>
<feature type="transmembrane region" description="Helical" evidence="6">
    <location>
        <begin position="103"/>
        <end position="119"/>
    </location>
</feature>
<evidence type="ECO:0000256" key="5">
    <source>
        <dbReference type="SAM" id="MobiDB-lite"/>
    </source>
</evidence>
<name>A0A1D1WBE9_RAMVA</name>
<comment type="caution">
    <text evidence="8">The sequence shown here is derived from an EMBL/GenBank/DDBJ whole genome shotgun (WGS) entry which is preliminary data.</text>
</comment>
<evidence type="ECO:0000256" key="1">
    <source>
        <dbReference type="ARBA" id="ARBA00004141"/>
    </source>
</evidence>
<keyword evidence="2 6" id="KW-0812">Transmembrane</keyword>
<evidence type="ECO:0000259" key="7">
    <source>
        <dbReference type="PROSITE" id="PS50801"/>
    </source>
</evidence>
<evidence type="ECO:0000313" key="9">
    <source>
        <dbReference type="Proteomes" id="UP000186922"/>
    </source>
</evidence>
<feature type="transmembrane region" description="Helical" evidence="6">
    <location>
        <begin position="220"/>
        <end position="243"/>
    </location>
</feature>
<feature type="transmembrane region" description="Helical" evidence="6">
    <location>
        <begin position="516"/>
        <end position="546"/>
    </location>
</feature>
<reference evidence="8 9" key="1">
    <citation type="journal article" date="2016" name="Nat. Commun.">
        <title>Extremotolerant tardigrade genome and improved radiotolerance of human cultured cells by tardigrade-unique protein.</title>
        <authorList>
            <person name="Hashimoto T."/>
            <person name="Horikawa D.D."/>
            <person name="Saito Y."/>
            <person name="Kuwahara H."/>
            <person name="Kozuka-Hata H."/>
            <person name="Shin-I T."/>
            <person name="Minakuchi Y."/>
            <person name="Ohishi K."/>
            <person name="Motoyama A."/>
            <person name="Aizu T."/>
            <person name="Enomoto A."/>
            <person name="Kondo K."/>
            <person name="Tanaka S."/>
            <person name="Hara Y."/>
            <person name="Koshikawa S."/>
            <person name="Sagara H."/>
            <person name="Miura T."/>
            <person name="Yokobori S."/>
            <person name="Miyagawa K."/>
            <person name="Suzuki Y."/>
            <person name="Kubo T."/>
            <person name="Oyama M."/>
            <person name="Kohara Y."/>
            <person name="Fujiyama A."/>
            <person name="Arakawa K."/>
            <person name="Katayama T."/>
            <person name="Toyoda A."/>
            <person name="Kunieda T."/>
        </authorList>
    </citation>
    <scope>NUCLEOTIDE SEQUENCE [LARGE SCALE GENOMIC DNA]</scope>
    <source>
        <strain evidence="8 9">YOKOZUNA-1</strain>
    </source>
</reference>
<dbReference type="EMBL" id="BDGG01000019">
    <property type="protein sequence ID" value="GAV08959.1"/>
    <property type="molecule type" value="Genomic_DNA"/>
</dbReference>
<dbReference type="CDD" id="cd07042">
    <property type="entry name" value="STAS_SulP_like_sulfate_transporter"/>
    <property type="match status" value="1"/>
</dbReference>
<dbReference type="InterPro" id="IPR036513">
    <property type="entry name" value="STAS_dom_sf"/>
</dbReference>
<evidence type="ECO:0000256" key="4">
    <source>
        <dbReference type="ARBA" id="ARBA00023136"/>
    </source>
</evidence>
<dbReference type="STRING" id="947166.A0A1D1WBE9"/>
<accession>A0A1D1WBE9</accession>
<dbReference type="InterPro" id="IPR002645">
    <property type="entry name" value="STAS_dom"/>
</dbReference>
<gene>
    <name evidence="8" type="primary">RvY_18575-1</name>
    <name evidence="8" type="synonym">RvY_18575.1</name>
    <name evidence="8" type="ORF">RvY_18575</name>
</gene>
<dbReference type="InterPro" id="IPR001902">
    <property type="entry name" value="SLC26A/SulP_fam"/>
</dbReference>
<feature type="transmembrane region" description="Helical" evidence="6">
    <location>
        <begin position="384"/>
        <end position="408"/>
    </location>
</feature>
<dbReference type="Pfam" id="PF00916">
    <property type="entry name" value="Sulfate_transp"/>
    <property type="match status" value="1"/>
</dbReference>
<feature type="transmembrane region" description="Helical" evidence="6">
    <location>
        <begin position="420"/>
        <end position="443"/>
    </location>
</feature>
<keyword evidence="4 6" id="KW-0472">Membrane</keyword>
<dbReference type="NCBIfam" id="TIGR00815">
    <property type="entry name" value="sulP"/>
    <property type="match status" value="1"/>
</dbReference>
<dbReference type="PANTHER" id="PTHR11814">
    <property type="entry name" value="SULFATE TRANSPORTER"/>
    <property type="match status" value="1"/>
</dbReference>
<dbReference type="GO" id="GO:0016020">
    <property type="term" value="C:membrane"/>
    <property type="evidence" value="ECO:0007669"/>
    <property type="project" value="UniProtKB-SubCell"/>
</dbReference>
<protein>
    <recommendedName>
        <fullName evidence="7">STAS domain-containing protein</fullName>
    </recommendedName>
</protein>
<organism evidence="8 9">
    <name type="scientific">Ramazzottius varieornatus</name>
    <name type="common">Water bear</name>
    <name type="synonym">Tardigrade</name>
    <dbReference type="NCBI Taxonomy" id="947166"/>
    <lineage>
        <taxon>Eukaryota</taxon>
        <taxon>Metazoa</taxon>
        <taxon>Ecdysozoa</taxon>
        <taxon>Tardigrada</taxon>
        <taxon>Eutardigrada</taxon>
        <taxon>Parachela</taxon>
        <taxon>Hypsibioidea</taxon>
        <taxon>Ramazzottiidae</taxon>
        <taxon>Ramazzottius</taxon>
    </lineage>
</organism>
<evidence type="ECO:0000256" key="2">
    <source>
        <dbReference type="ARBA" id="ARBA00022692"/>
    </source>
</evidence>
<comment type="subcellular location">
    <subcellularLocation>
        <location evidence="1">Membrane</location>
        <topology evidence="1">Multi-pass membrane protein</topology>
    </subcellularLocation>
</comment>
<dbReference type="Pfam" id="PF01740">
    <property type="entry name" value="STAS"/>
    <property type="match status" value="1"/>
</dbReference>
<feature type="transmembrane region" description="Helical" evidence="6">
    <location>
        <begin position="302"/>
        <end position="321"/>
    </location>
</feature>
<proteinExistence type="predicted"/>
<dbReference type="OrthoDB" id="288203at2759"/>
<feature type="region of interest" description="Disordered" evidence="5">
    <location>
        <begin position="1"/>
        <end position="23"/>
    </location>
</feature>
<dbReference type="SUPFAM" id="SSF52091">
    <property type="entry name" value="SpoIIaa-like"/>
    <property type="match status" value="1"/>
</dbReference>
<keyword evidence="3 6" id="KW-1133">Transmembrane helix</keyword>
<sequence length="800" mass="88985">MTDDNLKPRDHLDRPHGRTCSLRPDSQLRVNRPILNQPRFNETYGLREPGPALTPSQEIQRIVRKKWTRKLAKNKCGPRCAWDWTKTWFPALDWIPKYDFRRLIAADVIAGITVGVMNVPQGMAYSILAGLPPVCGLYTSFIPTLFYFLMGTSRQCSLGTFAVISMMTSKIIGTYAGHSEANPHITDFMGNGTFNGTMEVPKLPGGFTPLEMKQMQVGMAAAFLTGLWQLLFGVLGFGALTVYLSDQLVQGFTCAAAFHVFTSQLGNVFGLSVRQLPEYYGLFKIIRSYVTFFKVIDQARPAAIVIAFVTAVILIIIKYFLNTNAKIKRFLRVPIPAELVVVIIGAAVSYSFNFEKTFNVTIVKHVPRGMPPATMPDWSVMPNIIGDTFALAIVTFAITVTLGMLFASKHNYSVSPNQEFKALAVGNIVGGFFQCFPSGASLARSAVQDDSGGRTQIVSLVQCTIVLIVILALGPLLEPLPRPVLGAIVMVSLFHLLEQVAELYHLWKISFVDWTIFLVVFLAVLILDVDIGVGIGVAYAIMTVMFRLQKPKVRGMGRMPGTDLYKPVDVYTTACQVPNVRIVRVDAPIYFANAAYIKTRLYNLAGLNDAIKKLQEHTDDVEEASSAQKYAFTNTLAIEDDEEPQTDVAQYKPEKEHGTLDRQSVGRRVDRMSLKDQDELELGTKEEGSGIPEYHVVLDCSEVCFVDVTGVSFIKKTCSECKEIGVELLLANTNNAVRNMLEICRALEYVQPHQMFVTVHDAVLYAFNMQARAGKRRRPSIEVNPSCQEMIEKLDADKKF</sequence>
<evidence type="ECO:0000256" key="3">
    <source>
        <dbReference type="ARBA" id="ARBA00022989"/>
    </source>
</evidence>
<dbReference type="InterPro" id="IPR011547">
    <property type="entry name" value="SLC26A/SulP_dom"/>
</dbReference>
<feature type="transmembrane region" description="Helical" evidence="6">
    <location>
        <begin position="333"/>
        <end position="352"/>
    </location>
</feature>
<feature type="compositionally biased region" description="Basic and acidic residues" evidence="5">
    <location>
        <begin position="1"/>
        <end position="16"/>
    </location>
</feature>
<dbReference type="AlphaFoldDB" id="A0A1D1WBE9"/>
<evidence type="ECO:0000256" key="6">
    <source>
        <dbReference type="SAM" id="Phobius"/>
    </source>
</evidence>
<feature type="transmembrane region" description="Helical" evidence="6">
    <location>
        <begin position="125"/>
        <end position="149"/>
    </location>
</feature>
<feature type="domain" description="STAS" evidence="7">
    <location>
        <begin position="570"/>
        <end position="766"/>
    </location>
</feature>
<dbReference type="Proteomes" id="UP000186922">
    <property type="component" value="Unassembled WGS sequence"/>
</dbReference>
<keyword evidence="9" id="KW-1185">Reference proteome</keyword>
<feature type="transmembrane region" description="Helical" evidence="6">
    <location>
        <begin position="484"/>
        <end position="504"/>
    </location>
</feature>
<evidence type="ECO:0000313" key="8">
    <source>
        <dbReference type="EMBL" id="GAV08959.1"/>
    </source>
</evidence>
<feature type="transmembrane region" description="Helical" evidence="6">
    <location>
        <begin position="455"/>
        <end position="477"/>
    </location>
</feature>
<dbReference type="GO" id="GO:0055085">
    <property type="term" value="P:transmembrane transport"/>
    <property type="evidence" value="ECO:0007669"/>
    <property type="project" value="InterPro"/>
</dbReference>
<dbReference type="PROSITE" id="PS50801">
    <property type="entry name" value="STAS"/>
    <property type="match status" value="1"/>
</dbReference>